<dbReference type="EMBL" id="BSNS01000020">
    <property type="protein sequence ID" value="GLQ56427.1"/>
    <property type="molecule type" value="Genomic_DNA"/>
</dbReference>
<accession>A0ABQ5W8Y2</accession>
<organism evidence="1 2">
    <name type="scientific">Devosia nitrariae</name>
    <dbReference type="NCBI Taxonomy" id="2071872"/>
    <lineage>
        <taxon>Bacteria</taxon>
        <taxon>Pseudomonadati</taxon>
        <taxon>Pseudomonadota</taxon>
        <taxon>Alphaproteobacteria</taxon>
        <taxon>Hyphomicrobiales</taxon>
        <taxon>Devosiaceae</taxon>
        <taxon>Devosia</taxon>
    </lineage>
</organism>
<reference evidence="2" key="1">
    <citation type="journal article" date="2019" name="Int. J. Syst. Evol. Microbiol.">
        <title>The Global Catalogue of Microorganisms (GCM) 10K type strain sequencing project: providing services to taxonomists for standard genome sequencing and annotation.</title>
        <authorList>
            <consortium name="The Broad Institute Genomics Platform"/>
            <consortium name="The Broad Institute Genome Sequencing Center for Infectious Disease"/>
            <person name="Wu L."/>
            <person name="Ma J."/>
        </authorList>
    </citation>
    <scope>NUCLEOTIDE SEQUENCE [LARGE SCALE GENOMIC DNA]</scope>
    <source>
        <strain evidence="2">NBRC 112416</strain>
    </source>
</reference>
<gene>
    <name evidence="1" type="ORF">GCM10010862_36860</name>
</gene>
<keyword evidence="2" id="KW-1185">Reference proteome</keyword>
<evidence type="ECO:0000313" key="2">
    <source>
        <dbReference type="Proteomes" id="UP001156691"/>
    </source>
</evidence>
<evidence type="ECO:0000313" key="1">
    <source>
        <dbReference type="EMBL" id="GLQ56427.1"/>
    </source>
</evidence>
<dbReference type="Proteomes" id="UP001156691">
    <property type="component" value="Unassembled WGS sequence"/>
</dbReference>
<name>A0ABQ5W8Y2_9HYPH</name>
<sequence>MHKGPQGLCGDLPALCARPAILDKVHVGILRNQQPFAAPPPQVIERRIVADAKEPGLEIVDDRCPLYGGVGLQQGFLQHVLAVDDRAGHARGITVQTRPQYSHPRLELRARISCRLCHSPDSIFSMIQTFSAPGESVRHRDIASRTPVR</sequence>
<comment type="caution">
    <text evidence="1">The sequence shown here is derived from an EMBL/GenBank/DDBJ whole genome shotgun (WGS) entry which is preliminary data.</text>
</comment>
<protein>
    <submittedName>
        <fullName evidence="1">Uncharacterized protein</fullName>
    </submittedName>
</protein>
<proteinExistence type="predicted"/>